<evidence type="ECO:0008006" key="4">
    <source>
        <dbReference type="Google" id="ProtNLM"/>
    </source>
</evidence>
<dbReference type="Gene3D" id="3.30.530.20">
    <property type="match status" value="1"/>
</dbReference>
<dbReference type="SUPFAM" id="SSF55961">
    <property type="entry name" value="Bet v1-like"/>
    <property type="match status" value="1"/>
</dbReference>
<reference evidence="2 3" key="1">
    <citation type="journal article" date="2015" name="Plant Cell">
        <title>Oil accumulation by the oleaginous diatom Fistulifera solaris as revealed by the genome and transcriptome.</title>
        <authorList>
            <person name="Tanaka T."/>
            <person name="Maeda Y."/>
            <person name="Veluchamy A."/>
            <person name="Tanaka M."/>
            <person name="Abida H."/>
            <person name="Marechal E."/>
            <person name="Bowler C."/>
            <person name="Muto M."/>
            <person name="Sunaga Y."/>
            <person name="Tanaka M."/>
            <person name="Yoshino T."/>
            <person name="Taniguchi T."/>
            <person name="Fukuda Y."/>
            <person name="Nemoto M."/>
            <person name="Matsumoto M."/>
            <person name="Wong P.S."/>
            <person name="Aburatani S."/>
            <person name="Fujibuchi W."/>
        </authorList>
    </citation>
    <scope>NUCLEOTIDE SEQUENCE [LARGE SCALE GENOMIC DNA]</scope>
    <source>
        <strain evidence="2 3">JPCC DA0580</strain>
    </source>
</reference>
<dbReference type="Proteomes" id="UP000198406">
    <property type="component" value="Unassembled WGS sequence"/>
</dbReference>
<evidence type="ECO:0000313" key="2">
    <source>
        <dbReference type="EMBL" id="GAX22298.1"/>
    </source>
</evidence>
<dbReference type="OrthoDB" id="42483at2759"/>
<dbReference type="EMBL" id="BDSP01000181">
    <property type="protein sequence ID" value="GAX22298.1"/>
    <property type="molecule type" value="Genomic_DNA"/>
</dbReference>
<dbReference type="InParanoid" id="A0A1Z5K8M5"/>
<sequence length="494" mass="54238">MCLSGIRKKVIYNITQTPGYNRKFEKRFFYEQNLFVRVSVFQLPSSFLLYEPTVRTFSFLMCVNNIMETTMDDGGHCFTGVLRTNGMKSMKLFASKKKGLPETKTIRASVSMSLGSGGMTFDCEAVESFSSSNPPSPTQRHSAKEETDLVAKALENLSLPDTNGSASAKPPKFIRSSSSFLRVSDLHIEGSVVPSMASSSETCDEQETTSFPNFHHPASDPPPGVSHDPREQWIALDNGDGCHAPIAPFAVEALVQSAKQWSGSSAQWTPDSSTAKWIEQHPAGWDQCTWTPPQEDANGAWKNFPAAGSPEDDRIFVWSTTLGGGGYGSEIPAVRVAGIVPASAKDLMQLLVDSNRVHEYNKLSLGRTDELILQESLNSDGPFGGITKVMTSQTTIMRKTLQFTSLMHARETEAGYKLVTRAVESPFGSATALKSEILLGINVIWRIPGDEKRCLLIAVNHIRSPFVPMMIAKRIGLQAATNFIHDIRQCCRAK</sequence>
<comment type="caution">
    <text evidence="2">The sequence shown here is derived from an EMBL/GenBank/DDBJ whole genome shotgun (WGS) entry which is preliminary data.</text>
</comment>
<dbReference type="AlphaFoldDB" id="A0A1Z5K8M5"/>
<organism evidence="2 3">
    <name type="scientific">Fistulifera solaris</name>
    <name type="common">Oleaginous diatom</name>
    <dbReference type="NCBI Taxonomy" id="1519565"/>
    <lineage>
        <taxon>Eukaryota</taxon>
        <taxon>Sar</taxon>
        <taxon>Stramenopiles</taxon>
        <taxon>Ochrophyta</taxon>
        <taxon>Bacillariophyta</taxon>
        <taxon>Bacillariophyceae</taxon>
        <taxon>Bacillariophycidae</taxon>
        <taxon>Naviculales</taxon>
        <taxon>Naviculaceae</taxon>
        <taxon>Fistulifera</taxon>
    </lineage>
</organism>
<proteinExistence type="predicted"/>
<dbReference type="InterPro" id="IPR023393">
    <property type="entry name" value="START-like_dom_sf"/>
</dbReference>
<feature type="region of interest" description="Disordered" evidence="1">
    <location>
        <begin position="127"/>
        <end position="146"/>
    </location>
</feature>
<accession>A0A1Z5K8M5</accession>
<evidence type="ECO:0000256" key="1">
    <source>
        <dbReference type="SAM" id="MobiDB-lite"/>
    </source>
</evidence>
<gene>
    <name evidence="2" type="ORF">FisN_22Hh090</name>
</gene>
<evidence type="ECO:0000313" key="3">
    <source>
        <dbReference type="Proteomes" id="UP000198406"/>
    </source>
</evidence>
<name>A0A1Z5K8M5_FISSO</name>
<protein>
    <recommendedName>
        <fullName evidence="4">START domain-containing protein</fullName>
    </recommendedName>
</protein>
<keyword evidence="3" id="KW-1185">Reference proteome</keyword>
<feature type="region of interest" description="Disordered" evidence="1">
    <location>
        <begin position="196"/>
        <end position="228"/>
    </location>
</feature>